<evidence type="ECO:0008006" key="3">
    <source>
        <dbReference type="Google" id="ProtNLM"/>
    </source>
</evidence>
<dbReference type="Pfam" id="PF12643">
    <property type="entry name" value="MazG-like"/>
    <property type="match status" value="1"/>
</dbReference>
<organism evidence="1 2">
    <name type="scientific">Acetohalobium arabaticum (strain ATCC 49924 / DSM 5501 / Z-7288)</name>
    <dbReference type="NCBI Taxonomy" id="574087"/>
    <lineage>
        <taxon>Bacteria</taxon>
        <taxon>Bacillati</taxon>
        <taxon>Bacillota</taxon>
        <taxon>Clostridia</taxon>
        <taxon>Halanaerobiales</taxon>
        <taxon>Halobacteroidaceae</taxon>
        <taxon>Acetohalobium</taxon>
    </lineage>
</organism>
<protein>
    <recommendedName>
        <fullName evidence="3">MazG-like family protein</fullName>
    </recommendedName>
</protein>
<sequence length="107" mass="12400">MKGYNSKNQKNNITKNLKVIEWLKSELLNSVSHLFKVMLQDSQSKIIDALANLLISTYLLAQRLGISPDKLERKVRDNLQENIDQGHEIEEEYGDLSLLLKHIIKRN</sequence>
<dbReference type="InterPro" id="IPR025984">
    <property type="entry name" value="DCTPP"/>
</dbReference>
<dbReference type="GO" id="GO:0047429">
    <property type="term" value="F:nucleoside triphosphate diphosphatase activity"/>
    <property type="evidence" value="ECO:0007669"/>
    <property type="project" value="InterPro"/>
</dbReference>
<gene>
    <name evidence="1" type="ordered locus">Acear_2329</name>
</gene>
<keyword evidence="2" id="KW-1185">Reference proteome</keyword>
<dbReference type="RefSeq" id="WP_013279251.1">
    <property type="nucleotide sequence ID" value="NC_014378.1"/>
</dbReference>
<dbReference type="GO" id="GO:0009143">
    <property type="term" value="P:nucleoside triphosphate catabolic process"/>
    <property type="evidence" value="ECO:0007669"/>
    <property type="project" value="InterPro"/>
</dbReference>
<dbReference type="eggNOG" id="ENOG50332FJ">
    <property type="taxonomic scope" value="Bacteria"/>
</dbReference>
<dbReference type="KEGG" id="aar:Acear_2329"/>
<name>D9QUK9_ACEAZ</name>
<reference evidence="1 2" key="1">
    <citation type="journal article" date="2010" name="Stand. Genomic Sci.">
        <title>Complete genome sequence of Acetohalobium arabaticum type strain (Z-7288).</title>
        <authorList>
            <person name="Sikorski J."/>
            <person name="Lapidus A."/>
            <person name="Chertkov O."/>
            <person name="Lucas S."/>
            <person name="Copeland A."/>
            <person name="Glavina Del Rio T."/>
            <person name="Nolan M."/>
            <person name="Tice H."/>
            <person name="Cheng J.F."/>
            <person name="Han C."/>
            <person name="Brambilla E."/>
            <person name="Pitluck S."/>
            <person name="Liolios K."/>
            <person name="Ivanova N."/>
            <person name="Mavromatis K."/>
            <person name="Mikhailova N."/>
            <person name="Pati A."/>
            <person name="Bruce D."/>
            <person name="Detter C."/>
            <person name="Tapia R."/>
            <person name="Goodwin L."/>
            <person name="Chen A."/>
            <person name="Palaniappan K."/>
            <person name="Land M."/>
            <person name="Hauser L."/>
            <person name="Chang Y.J."/>
            <person name="Jeffries C.D."/>
            <person name="Rohde M."/>
            <person name="Goker M."/>
            <person name="Spring S."/>
            <person name="Woyke T."/>
            <person name="Bristow J."/>
            <person name="Eisen J.A."/>
            <person name="Markowitz V."/>
            <person name="Hugenholtz P."/>
            <person name="Kyrpides N.C."/>
            <person name="Klenk H.P."/>
        </authorList>
    </citation>
    <scope>NUCLEOTIDE SEQUENCE [LARGE SCALE GENOMIC DNA]</scope>
    <source>
        <strain evidence="2">ATCC 49924 / DSM 5501 / Z-7288</strain>
    </source>
</reference>
<dbReference type="HOGENOM" id="CLU_163949_0_0_9"/>
<proteinExistence type="predicted"/>
<evidence type="ECO:0000313" key="2">
    <source>
        <dbReference type="Proteomes" id="UP000001661"/>
    </source>
</evidence>
<accession>D9QUK9</accession>
<dbReference type="EMBL" id="CP002105">
    <property type="protein sequence ID" value="ADL13810.1"/>
    <property type="molecule type" value="Genomic_DNA"/>
</dbReference>
<dbReference type="STRING" id="574087.Acear_2329"/>
<dbReference type="OrthoDB" id="2381770at2"/>
<evidence type="ECO:0000313" key="1">
    <source>
        <dbReference type="EMBL" id="ADL13810.1"/>
    </source>
</evidence>
<dbReference type="AlphaFoldDB" id="D9QUK9"/>
<dbReference type="Proteomes" id="UP000001661">
    <property type="component" value="Chromosome"/>
</dbReference>